<sequence length="101" mass="11210">MPNYLYEKLILCALDTPITVLQPSRFAQFTHNRSPYAAQISNRRSSLNASMIPDTATPYFSLKGSRMLQGYNISPTTTPSENAARTISDAALLNDNQISRV</sequence>
<evidence type="ECO:0000313" key="1">
    <source>
        <dbReference type="EMBL" id="CAJ0603558.1"/>
    </source>
</evidence>
<gene>
    <name evidence="1" type="ORF">CYNAS_LOCUS15541</name>
</gene>
<proteinExistence type="predicted"/>
<dbReference type="AlphaFoldDB" id="A0AA36MAP7"/>
<accession>A0AA36MAP7</accession>
<dbReference type="Proteomes" id="UP001176961">
    <property type="component" value="Unassembled WGS sequence"/>
</dbReference>
<protein>
    <submittedName>
        <fullName evidence="1">Uncharacterized protein</fullName>
    </submittedName>
</protein>
<reference evidence="1" key="1">
    <citation type="submission" date="2023-07" db="EMBL/GenBank/DDBJ databases">
        <authorList>
            <consortium name="CYATHOMIX"/>
        </authorList>
    </citation>
    <scope>NUCLEOTIDE SEQUENCE</scope>
    <source>
        <strain evidence="1">N/A</strain>
    </source>
</reference>
<organism evidence="1 2">
    <name type="scientific">Cylicocyclus nassatus</name>
    <name type="common">Nematode worm</name>
    <dbReference type="NCBI Taxonomy" id="53992"/>
    <lineage>
        <taxon>Eukaryota</taxon>
        <taxon>Metazoa</taxon>
        <taxon>Ecdysozoa</taxon>
        <taxon>Nematoda</taxon>
        <taxon>Chromadorea</taxon>
        <taxon>Rhabditida</taxon>
        <taxon>Rhabditina</taxon>
        <taxon>Rhabditomorpha</taxon>
        <taxon>Strongyloidea</taxon>
        <taxon>Strongylidae</taxon>
        <taxon>Cylicocyclus</taxon>
    </lineage>
</organism>
<name>A0AA36MAP7_CYLNA</name>
<comment type="caution">
    <text evidence="1">The sequence shown here is derived from an EMBL/GenBank/DDBJ whole genome shotgun (WGS) entry which is preliminary data.</text>
</comment>
<evidence type="ECO:0000313" key="2">
    <source>
        <dbReference type="Proteomes" id="UP001176961"/>
    </source>
</evidence>
<dbReference type="EMBL" id="CATQJL010000305">
    <property type="protein sequence ID" value="CAJ0603558.1"/>
    <property type="molecule type" value="Genomic_DNA"/>
</dbReference>
<keyword evidence="2" id="KW-1185">Reference proteome</keyword>